<dbReference type="OrthoDB" id="47172at2759"/>
<dbReference type="AlphaFoldDB" id="A0A9W8A070"/>
<evidence type="ECO:0000256" key="3">
    <source>
        <dbReference type="ARBA" id="ARBA00022723"/>
    </source>
</evidence>
<evidence type="ECO:0000256" key="5">
    <source>
        <dbReference type="ARBA" id="ARBA00023004"/>
    </source>
</evidence>
<evidence type="ECO:0000256" key="2">
    <source>
        <dbReference type="ARBA" id="ARBA00004123"/>
    </source>
</evidence>
<dbReference type="GO" id="GO:0005634">
    <property type="term" value="C:nucleus"/>
    <property type="evidence" value="ECO:0007669"/>
    <property type="project" value="UniProtKB-SubCell"/>
</dbReference>
<dbReference type="InterPro" id="IPR003347">
    <property type="entry name" value="JmjC_dom"/>
</dbReference>
<protein>
    <recommendedName>
        <fullName evidence="8">JmjC domain-containing protein</fullName>
    </recommendedName>
</protein>
<feature type="compositionally biased region" description="Low complexity" evidence="7">
    <location>
        <begin position="283"/>
        <end position="299"/>
    </location>
</feature>
<evidence type="ECO:0000313" key="10">
    <source>
        <dbReference type="Proteomes" id="UP001150538"/>
    </source>
</evidence>
<dbReference type="Proteomes" id="UP001150538">
    <property type="component" value="Unassembled WGS sequence"/>
</dbReference>
<evidence type="ECO:0000313" key="9">
    <source>
        <dbReference type="EMBL" id="KAJ1920250.1"/>
    </source>
</evidence>
<feature type="region of interest" description="Disordered" evidence="7">
    <location>
        <begin position="42"/>
        <end position="101"/>
    </location>
</feature>
<dbReference type="GO" id="GO:0046872">
    <property type="term" value="F:metal ion binding"/>
    <property type="evidence" value="ECO:0007669"/>
    <property type="project" value="UniProtKB-KW"/>
</dbReference>
<evidence type="ECO:0000256" key="4">
    <source>
        <dbReference type="ARBA" id="ARBA00023002"/>
    </source>
</evidence>
<dbReference type="InterPro" id="IPR041667">
    <property type="entry name" value="Cupin_8"/>
</dbReference>
<keyword evidence="4" id="KW-0560">Oxidoreductase</keyword>
<proteinExistence type="predicted"/>
<keyword evidence="6" id="KW-0539">Nucleus</keyword>
<keyword evidence="10" id="KW-1185">Reference proteome</keyword>
<dbReference type="Pfam" id="PF13621">
    <property type="entry name" value="Cupin_8"/>
    <property type="match status" value="1"/>
</dbReference>
<accession>A0A9W8A070</accession>
<feature type="region of interest" description="Disordered" evidence="7">
    <location>
        <begin position="283"/>
        <end position="304"/>
    </location>
</feature>
<dbReference type="PROSITE" id="PS51184">
    <property type="entry name" value="JMJC"/>
    <property type="match status" value="1"/>
</dbReference>
<organism evidence="9 10">
    <name type="scientific">Mycoemilia scoparia</name>
    <dbReference type="NCBI Taxonomy" id="417184"/>
    <lineage>
        <taxon>Eukaryota</taxon>
        <taxon>Fungi</taxon>
        <taxon>Fungi incertae sedis</taxon>
        <taxon>Zoopagomycota</taxon>
        <taxon>Kickxellomycotina</taxon>
        <taxon>Kickxellomycetes</taxon>
        <taxon>Kickxellales</taxon>
        <taxon>Kickxellaceae</taxon>
        <taxon>Mycoemilia</taxon>
    </lineage>
</organism>
<feature type="domain" description="JmjC" evidence="8">
    <location>
        <begin position="366"/>
        <end position="505"/>
    </location>
</feature>
<dbReference type="PANTHER" id="PTHR12461">
    <property type="entry name" value="HYPOXIA-INDUCIBLE FACTOR 1 ALPHA INHIBITOR-RELATED"/>
    <property type="match status" value="1"/>
</dbReference>
<dbReference type="SUPFAM" id="SSF51197">
    <property type="entry name" value="Clavaminate synthase-like"/>
    <property type="match status" value="1"/>
</dbReference>
<keyword evidence="5" id="KW-0408">Iron</keyword>
<name>A0A9W8A070_9FUNG</name>
<comment type="subcellular location">
    <subcellularLocation>
        <location evidence="2">Nucleus</location>
    </subcellularLocation>
</comment>
<evidence type="ECO:0000259" key="8">
    <source>
        <dbReference type="PROSITE" id="PS51184"/>
    </source>
</evidence>
<dbReference type="PANTHER" id="PTHR12461:SF106">
    <property type="entry name" value="BIFUNCTIONAL PEPTIDASE AND ARGINYL-HYDROXYLASE JMJD5"/>
    <property type="match status" value="1"/>
</dbReference>
<dbReference type="EMBL" id="JANBPU010000016">
    <property type="protein sequence ID" value="KAJ1920250.1"/>
    <property type="molecule type" value="Genomic_DNA"/>
</dbReference>
<comment type="cofactor">
    <cofactor evidence="1">
        <name>Fe(2+)</name>
        <dbReference type="ChEBI" id="CHEBI:29033"/>
    </cofactor>
</comment>
<reference evidence="9" key="1">
    <citation type="submission" date="2022-07" db="EMBL/GenBank/DDBJ databases">
        <title>Phylogenomic reconstructions and comparative analyses of Kickxellomycotina fungi.</title>
        <authorList>
            <person name="Reynolds N.K."/>
            <person name="Stajich J.E."/>
            <person name="Barry K."/>
            <person name="Grigoriev I.V."/>
            <person name="Crous P."/>
            <person name="Smith M.E."/>
        </authorList>
    </citation>
    <scope>NUCLEOTIDE SEQUENCE</scope>
    <source>
        <strain evidence="9">NBRC 100468</strain>
    </source>
</reference>
<gene>
    <name evidence="9" type="ORF">H4219_001483</name>
</gene>
<comment type="caution">
    <text evidence="9">The sequence shown here is derived from an EMBL/GenBank/DDBJ whole genome shotgun (WGS) entry which is preliminary data.</text>
</comment>
<evidence type="ECO:0000256" key="7">
    <source>
        <dbReference type="SAM" id="MobiDB-lite"/>
    </source>
</evidence>
<keyword evidence="3" id="KW-0479">Metal-binding</keyword>
<evidence type="ECO:0000256" key="6">
    <source>
        <dbReference type="ARBA" id="ARBA00023242"/>
    </source>
</evidence>
<dbReference type="GO" id="GO:0051864">
    <property type="term" value="F:histone H3K36 demethylase activity"/>
    <property type="evidence" value="ECO:0007669"/>
    <property type="project" value="TreeGrafter"/>
</dbReference>
<evidence type="ECO:0000256" key="1">
    <source>
        <dbReference type="ARBA" id="ARBA00001954"/>
    </source>
</evidence>
<dbReference type="Gene3D" id="2.60.120.650">
    <property type="entry name" value="Cupin"/>
    <property type="match status" value="1"/>
</dbReference>
<sequence length="505" mass="56491">MDEILDQLEYDAQNIAPKEYLQNACLEFKQYLKQVTNAKAGKNKPASGVAVEPRRQRLTLPAPKHDESMDPSCALSPGSSGPEPPITTKPNADGIVSKTTSSMPSENLRKYDLLCESIYQGIVANMANNAGEKGVVFPLLVLYTDVSILKCIDFISKQSAQQEDRRDQAVGVLHSLDKALIIAGGGLEPQRRDHIHHLINILTNRYDLKQQDSRHGPIAKDVEIQGAVPSPAIKLELRHSLKCPCPSYDTPPSLEKFQSMIKDLSKSTPFVIKNAISFWPALQPQQQQSNSNSADGSSSTPGQRNWQNLEYLRKKVGPHRLVPIEIGSRYTDDTWRQEYMEFGDYIDKVLIPSLKSPSEKEAGDVYYLAQHNLLLQVPELQDDFVVPDYAMASTGRTRKGGQDEEDVVVHHWIGPKGTVTPLHFDNNDNLLAQVAGAKYVRLYDPKYSVNLYPYPPDSQLPNTSQVDIEYPDAQKYPLFNDTPYVEAIIESGDLLYMPVSYLKPQ</sequence>